<dbReference type="AlphaFoldDB" id="A0AAV7SEP3"/>
<evidence type="ECO:0000256" key="1">
    <source>
        <dbReference type="SAM" id="MobiDB-lite"/>
    </source>
</evidence>
<proteinExistence type="predicted"/>
<feature type="compositionally biased region" description="Basic and acidic residues" evidence="1">
    <location>
        <begin position="109"/>
        <end position="122"/>
    </location>
</feature>
<gene>
    <name evidence="2" type="ORF">NDU88_002971</name>
</gene>
<dbReference type="Proteomes" id="UP001066276">
    <property type="component" value="Chromosome 4_2"/>
</dbReference>
<evidence type="ECO:0000313" key="3">
    <source>
        <dbReference type="Proteomes" id="UP001066276"/>
    </source>
</evidence>
<accession>A0AAV7SEP3</accession>
<organism evidence="2 3">
    <name type="scientific">Pleurodeles waltl</name>
    <name type="common">Iberian ribbed newt</name>
    <dbReference type="NCBI Taxonomy" id="8319"/>
    <lineage>
        <taxon>Eukaryota</taxon>
        <taxon>Metazoa</taxon>
        <taxon>Chordata</taxon>
        <taxon>Craniata</taxon>
        <taxon>Vertebrata</taxon>
        <taxon>Euteleostomi</taxon>
        <taxon>Amphibia</taxon>
        <taxon>Batrachia</taxon>
        <taxon>Caudata</taxon>
        <taxon>Salamandroidea</taxon>
        <taxon>Salamandridae</taxon>
        <taxon>Pleurodelinae</taxon>
        <taxon>Pleurodeles</taxon>
    </lineage>
</organism>
<sequence>MPSRVSVSQCVAAHSSASKAAAYYSLGAPLPPHLCVSAWGHLAWRLWPAPAGAPRRLERFCRNCGCQWPKQACWRGPCGPLVAAQTLSPGAAEPHVRHGRRTENTWPKQGERPITKERVAAP</sequence>
<comment type="caution">
    <text evidence="2">The sequence shown here is derived from an EMBL/GenBank/DDBJ whole genome shotgun (WGS) entry which is preliminary data.</text>
</comment>
<name>A0AAV7SEP3_PLEWA</name>
<feature type="region of interest" description="Disordered" evidence="1">
    <location>
        <begin position="88"/>
        <end position="122"/>
    </location>
</feature>
<dbReference type="EMBL" id="JANPWB010000008">
    <property type="protein sequence ID" value="KAJ1162503.1"/>
    <property type="molecule type" value="Genomic_DNA"/>
</dbReference>
<keyword evidence="3" id="KW-1185">Reference proteome</keyword>
<evidence type="ECO:0000313" key="2">
    <source>
        <dbReference type="EMBL" id="KAJ1162503.1"/>
    </source>
</evidence>
<protein>
    <submittedName>
        <fullName evidence="2">Uncharacterized protein</fullName>
    </submittedName>
</protein>
<reference evidence="2" key="1">
    <citation type="journal article" date="2022" name="bioRxiv">
        <title>Sequencing and chromosome-scale assembly of the giantPleurodeles waltlgenome.</title>
        <authorList>
            <person name="Brown T."/>
            <person name="Elewa A."/>
            <person name="Iarovenko S."/>
            <person name="Subramanian E."/>
            <person name="Araus A.J."/>
            <person name="Petzold A."/>
            <person name="Susuki M."/>
            <person name="Suzuki K.-i.T."/>
            <person name="Hayashi T."/>
            <person name="Toyoda A."/>
            <person name="Oliveira C."/>
            <person name="Osipova E."/>
            <person name="Leigh N.D."/>
            <person name="Simon A."/>
            <person name="Yun M.H."/>
        </authorList>
    </citation>
    <scope>NUCLEOTIDE SEQUENCE</scope>
    <source>
        <strain evidence="2">20211129_DDA</strain>
        <tissue evidence="2">Liver</tissue>
    </source>
</reference>